<feature type="compositionally biased region" description="Basic and acidic residues" evidence="1">
    <location>
        <begin position="60"/>
        <end position="75"/>
    </location>
</feature>
<dbReference type="SUPFAM" id="SSF46689">
    <property type="entry name" value="Homeodomain-like"/>
    <property type="match status" value="2"/>
</dbReference>
<dbReference type="PROSITE" id="PS50090">
    <property type="entry name" value="MYB_LIKE"/>
    <property type="match status" value="1"/>
</dbReference>
<evidence type="ECO:0000313" key="3">
    <source>
        <dbReference type="EMBL" id="KAK1155878.1"/>
    </source>
</evidence>
<comment type="caution">
    <text evidence="3">The sequence shown here is derived from an EMBL/GenBank/DDBJ whole genome shotgun (WGS) entry which is preliminary data.</text>
</comment>
<dbReference type="GO" id="GO:0003682">
    <property type="term" value="F:chromatin binding"/>
    <property type="evidence" value="ECO:0007669"/>
    <property type="project" value="TreeGrafter"/>
</dbReference>
<dbReference type="PANTHER" id="PTHR46760">
    <property type="entry name" value="TRANSCRIPTION TERMINATION FACTOR 1"/>
    <property type="match status" value="1"/>
</dbReference>
<accession>A0AAD8CUZ7</accession>
<feature type="compositionally biased region" description="Basic residues" evidence="1">
    <location>
        <begin position="48"/>
        <end position="59"/>
    </location>
</feature>
<dbReference type="Proteomes" id="UP001230051">
    <property type="component" value="Unassembled WGS sequence"/>
</dbReference>
<feature type="compositionally biased region" description="Basic and acidic residues" evidence="1">
    <location>
        <begin position="1"/>
        <end position="11"/>
    </location>
</feature>
<dbReference type="Gene3D" id="1.10.10.60">
    <property type="entry name" value="Homeodomain-like"/>
    <property type="match status" value="2"/>
</dbReference>
<feature type="compositionally biased region" description="Basic and acidic residues" evidence="1">
    <location>
        <begin position="165"/>
        <end position="176"/>
    </location>
</feature>
<evidence type="ECO:0000259" key="2">
    <source>
        <dbReference type="PROSITE" id="PS50090"/>
    </source>
</evidence>
<dbReference type="EMBL" id="JAGXEW010000029">
    <property type="protein sequence ID" value="KAK1155878.1"/>
    <property type="molecule type" value="Genomic_DNA"/>
</dbReference>
<dbReference type="InterPro" id="IPR053078">
    <property type="entry name" value="TTF1-like"/>
</dbReference>
<dbReference type="InterPro" id="IPR009057">
    <property type="entry name" value="Homeodomain-like_sf"/>
</dbReference>
<dbReference type="SMART" id="SM00717">
    <property type="entry name" value="SANT"/>
    <property type="match status" value="3"/>
</dbReference>
<dbReference type="Pfam" id="PF00249">
    <property type="entry name" value="Myb_DNA-binding"/>
    <property type="match status" value="1"/>
</dbReference>
<evidence type="ECO:0000313" key="4">
    <source>
        <dbReference type="Proteomes" id="UP001230051"/>
    </source>
</evidence>
<evidence type="ECO:0000256" key="1">
    <source>
        <dbReference type="SAM" id="MobiDB-lite"/>
    </source>
</evidence>
<dbReference type="CDD" id="cd00167">
    <property type="entry name" value="SANT"/>
    <property type="match status" value="1"/>
</dbReference>
<reference evidence="3" key="1">
    <citation type="submission" date="2022-02" db="EMBL/GenBank/DDBJ databases">
        <title>Atlantic sturgeon de novo genome assembly.</title>
        <authorList>
            <person name="Stock M."/>
            <person name="Klopp C."/>
            <person name="Guiguen Y."/>
            <person name="Cabau C."/>
            <person name="Parinello H."/>
            <person name="Santidrian Yebra-Pimentel E."/>
            <person name="Kuhl H."/>
            <person name="Dirks R.P."/>
            <person name="Guessner J."/>
            <person name="Wuertz S."/>
            <person name="Du K."/>
            <person name="Schartl M."/>
        </authorList>
    </citation>
    <scope>NUCLEOTIDE SEQUENCE</scope>
    <source>
        <strain evidence="3">STURGEONOMICS-FGT-2020</strain>
        <tissue evidence="3">Whole blood</tissue>
    </source>
</reference>
<feature type="compositionally biased region" description="Basic and acidic residues" evidence="1">
    <location>
        <begin position="243"/>
        <end position="253"/>
    </location>
</feature>
<dbReference type="GO" id="GO:0005730">
    <property type="term" value="C:nucleolus"/>
    <property type="evidence" value="ECO:0007669"/>
    <property type="project" value="TreeGrafter"/>
</dbReference>
<dbReference type="GO" id="GO:0006363">
    <property type="term" value="P:termination of RNA polymerase I transcription"/>
    <property type="evidence" value="ECO:0007669"/>
    <property type="project" value="TreeGrafter"/>
</dbReference>
<feature type="region of interest" description="Disordered" evidence="1">
    <location>
        <begin position="1"/>
        <end position="316"/>
    </location>
</feature>
<dbReference type="InterPro" id="IPR001005">
    <property type="entry name" value="SANT/Myb"/>
</dbReference>
<proteinExistence type="predicted"/>
<feature type="compositionally biased region" description="Basic residues" evidence="1">
    <location>
        <begin position="104"/>
        <end position="113"/>
    </location>
</feature>
<feature type="compositionally biased region" description="Polar residues" evidence="1">
    <location>
        <begin position="273"/>
        <end position="286"/>
    </location>
</feature>
<name>A0AAD8CUZ7_ACIOX</name>
<sequence length="776" mass="88875">MTRGSEGEATPRKRKRTEQCVPALSLSPLLFEDGTGEDTESSAAAQEHKKKKKKKKVKEKRAEHEQLKEAGERDGGHKKKKVKSSDGDENLEAETTEEVEIPMKKKKKKKKHKRDEMEQEGESNDDVNPSGQPKDEESCLEAVGSERKKVKVEIKGSYPVTPWTAEEKKRKQREAGLEETGQGASDQSSRDLSAKKKKKQKATNSIQVPPSSIDKPVEASSSEDPGRQVDPTRSSSKMKKRRSDVDEPAERSGVDPGQSPGGSGKEKKLKMVNESQLLETSVNESGESVIVSRADLIQTPGGSRKKTKHEIVNQSQEPQLGVENPEAASWLSSTEILCGYQEKKKKKKKRGIKMKDIAVRTADDDNTDGWETGQAKSSRVGEEELASMMEQLKEFVPNVEKLSAAVIVGMAKYDLNRFREFKKKGMAIRSGRFTAEENDRLRKNVEDFLSLAGIDCPQKLFYSARYPEEISTLKQLKVQYRFWTRICEGIPRAKNLIYKRGRKMFDELNYKGRYTEEEEASLKRFHTLYGNNWIKIADLVGRSEQSVALKVSTFDCKNKGRWSYKERRILLKVMEDELRKTLDPAEMTNLEQGATPERNSRLLTIIREKLYQNIHWVDVAAKVKTRNWVQCRQKWMHLLTYRMSQGEAMSKSNKCFQAKINLINRLYSMNVEDQNDIDWEDLTDIFGDVPPYCVQRMFTMLKVSQVPMWKSKPFGDIIDFLHENTVPVLKEKISKSRRHDKEGVRDSYECHKTFNFSDIFYESDTDLETEESDQET</sequence>
<organism evidence="3 4">
    <name type="scientific">Acipenser oxyrinchus oxyrinchus</name>
    <dbReference type="NCBI Taxonomy" id="40147"/>
    <lineage>
        <taxon>Eukaryota</taxon>
        <taxon>Metazoa</taxon>
        <taxon>Chordata</taxon>
        <taxon>Craniata</taxon>
        <taxon>Vertebrata</taxon>
        <taxon>Euteleostomi</taxon>
        <taxon>Actinopterygii</taxon>
        <taxon>Chondrostei</taxon>
        <taxon>Acipenseriformes</taxon>
        <taxon>Acipenseridae</taxon>
        <taxon>Acipenser</taxon>
    </lineage>
</organism>
<dbReference type="PANTHER" id="PTHR46760:SF1">
    <property type="entry name" value="TRANSCRIPTION TERMINATION FACTOR 1"/>
    <property type="match status" value="1"/>
</dbReference>
<feature type="compositionally biased region" description="Acidic residues" evidence="1">
    <location>
        <begin position="87"/>
        <end position="100"/>
    </location>
</feature>
<feature type="compositionally biased region" description="Basic and acidic residues" evidence="1">
    <location>
        <begin position="144"/>
        <end position="154"/>
    </location>
</feature>
<gene>
    <name evidence="3" type="primary">TTF1</name>
    <name evidence="3" type="ORF">AOXY_G26728</name>
</gene>
<protein>
    <submittedName>
        <fullName evidence="3">Transcription termination factor 1-like</fullName>
    </submittedName>
</protein>
<feature type="domain" description="Myb-like" evidence="2">
    <location>
        <begin position="558"/>
        <end position="639"/>
    </location>
</feature>
<dbReference type="AlphaFoldDB" id="A0AAD8CUZ7"/>
<keyword evidence="4" id="KW-1185">Reference proteome</keyword>